<reference evidence="1" key="2">
    <citation type="submission" date="2020-09" db="EMBL/GenBank/DDBJ databases">
        <authorList>
            <person name="Sun Q."/>
            <person name="Zhou Y."/>
        </authorList>
    </citation>
    <scope>NUCLEOTIDE SEQUENCE</scope>
    <source>
        <strain evidence="1">CGMCC 1.12360</strain>
    </source>
</reference>
<proteinExistence type="predicted"/>
<protein>
    <submittedName>
        <fullName evidence="1">Uncharacterized protein</fullName>
    </submittedName>
</protein>
<evidence type="ECO:0000313" key="1">
    <source>
        <dbReference type="EMBL" id="GGH72772.1"/>
    </source>
</evidence>
<evidence type="ECO:0000313" key="2">
    <source>
        <dbReference type="Proteomes" id="UP000602050"/>
    </source>
</evidence>
<comment type="caution">
    <text evidence="1">The sequence shown here is derived from an EMBL/GenBank/DDBJ whole genome shotgun (WGS) entry which is preliminary data.</text>
</comment>
<dbReference type="RefSeq" id="WP_188391278.1">
    <property type="nucleotide sequence ID" value="NZ_BMEV01000013.1"/>
</dbReference>
<gene>
    <name evidence="1" type="ORF">GCM10010978_09980</name>
</gene>
<keyword evidence="2" id="KW-1185">Reference proteome</keyword>
<dbReference type="EMBL" id="BMEV01000013">
    <property type="protein sequence ID" value="GGH72772.1"/>
    <property type="molecule type" value="Genomic_DNA"/>
</dbReference>
<name>A0A8J2ZRQ9_9BACI</name>
<sequence>MEENKPDKLNWWDGKVNGAAVKWFEGDAYVRLQDYEALLKELKAEKEAD</sequence>
<dbReference type="AlphaFoldDB" id="A0A8J2ZRQ9"/>
<accession>A0A8J2ZRQ9</accession>
<organism evidence="1 2">
    <name type="scientific">Compostibacillus humi</name>
    <dbReference type="NCBI Taxonomy" id="1245525"/>
    <lineage>
        <taxon>Bacteria</taxon>
        <taxon>Bacillati</taxon>
        <taxon>Bacillota</taxon>
        <taxon>Bacilli</taxon>
        <taxon>Bacillales</taxon>
        <taxon>Bacillaceae</taxon>
        <taxon>Compostibacillus</taxon>
    </lineage>
</organism>
<reference evidence="1" key="1">
    <citation type="journal article" date="2014" name="Int. J. Syst. Evol. Microbiol.">
        <title>Complete genome sequence of Corynebacterium casei LMG S-19264T (=DSM 44701T), isolated from a smear-ripened cheese.</title>
        <authorList>
            <consortium name="US DOE Joint Genome Institute (JGI-PGF)"/>
            <person name="Walter F."/>
            <person name="Albersmeier A."/>
            <person name="Kalinowski J."/>
            <person name="Ruckert C."/>
        </authorList>
    </citation>
    <scope>NUCLEOTIDE SEQUENCE</scope>
    <source>
        <strain evidence="1">CGMCC 1.12360</strain>
    </source>
</reference>
<dbReference type="Proteomes" id="UP000602050">
    <property type="component" value="Unassembled WGS sequence"/>
</dbReference>